<comment type="similarity">
    <text evidence="3">Belongs to the MCRIP family.</text>
</comment>
<feature type="region of interest" description="Disordered" evidence="6">
    <location>
        <begin position="92"/>
        <end position="111"/>
    </location>
</feature>
<evidence type="ECO:0000256" key="2">
    <source>
        <dbReference type="ARBA" id="ARBA00004210"/>
    </source>
</evidence>
<proteinExistence type="inferred from homology"/>
<dbReference type="EMBL" id="PZQS01000001">
    <property type="protein sequence ID" value="PVD38366.1"/>
    <property type="molecule type" value="Genomic_DNA"/>
</dbReference>
<dbReference type="GO" id="GO:0005634">
    <property type="term" value="C:nucleus"/>
    <property type="evidence" value="ECO:0007669"/>
    <property type="project" value="UniProtKB-SubCell"/>
</dbReference>
<dbReference type="GO" id="GO:0010494">
    <property type="term" value="C:cytoplasmic stress granule"/>
    <property type="evidence" value="ECO:0007669"/>
    <property type="project" value="UniProtKB-SubCell"/>
</dbReference>
<feature type="compositionally biased region" description="Low complexity" evidence="6">
    <location>
        <begin position="56"/>
        <end position="68"/>
    </location>
</feature>
<sequence>MYALPKGPSKIAANTRRGLQRQFESFESREFSLGKNDPGAAMSAPRPVFNGKRPTSRQNSSQQEQFSQQHEECVRYLSENWNKVMREYEQFKEGGKEGGPEWYKEKNPNPHLADFKPFDLEEYWGHRTMRRLTESS</sequence>
<dbReference type="STRING" id="400727.A0A2T7PY66"/>
<name>A0A2T7PY66_POMCA</name>
<evidence type="ECO:0008006" key="9">
    <source>
        <dbReference type="Google" id="ProtNLM"/>
    </source>
</evidence>
<protein>
    <recommendedName>
        <fullName evidence="9">MAPK regulated corepressor interacting protein 2</fullName>
    </recommendedName>
</protein>
<evidence type="ECO:0000256" key="6">
    <source>
        <dbReference type="SAM" id="MobiDB-lite"/>
    </source>
</evidence>
<keyword evidence="5" id="KW-0539">Nucleus</keyword>
<dbReference type="Pfam" id="PF14799">
    <property type="entry name" value="FAM195"/>
    <property type="match status" value="1"/>
</dbReference>
<evidence type="ECO:0000313" key="8">
    <source>
        <dbReference type="Proteomes" id="UP000245119"/>
    </source>
</evidence>
<dbReference type="Proteomes" id="UP000245119">
    <property type="component" value="Linkage Group LG1"/>
</dbReference>
<evidence type="ECO:0000256" key="3">
    <source>
        <dbReference type="ARBA" id="ARBA00010821"/>
    </source>
</evidence>
<reference evidence="7 8" key="1">
    <citation type="submission" date="2018-04" db="EMBL/GenBank/DDBJ databases">
        <title>The genome of golden apple snail Pomacea canaliculata provides insight into stress tolerance and invasive adaptation.</title>
        <authorList>
            <person name="Liu C."/>
            <person name="Liu B."/>
            <person name="Ren Y."/>
            <person name="Zhang Y."/>
            <person name="Wang H."/>
            <person name="Li S."/>
            <person name="Jiang F."/>
            <person name="Yin L."/>
            <person name="Zhang G."/>
            <person name="Qian W."/>
            <person name="Fan W."/>
        </authorList>
    </citation>
    <scope>NUCLEOTIDE SEQUENCE [LARGE SCALE GENOMIC DNA]</scope>
    <source>
        <strain evidence="7">SZHN2017</strain>
        <tissue evidence="7">Muscle</tissue>
    </source>
</reference>
<evidence type="ECO:0000313" key="7">
    <source>
        <dbReference type="EMBL" id="PVD38366.1"/>
    </source>
</evidence>
<evidence type="ECO:0000256" key="5">
    <source>
        <dbReference type="ARBA" id="ARBA00023242"/>
    </source>
</evidence>
<keyword evidence="8" id="KW-1185">Reference proteome</keyword>
<organism evidence="7 8">
    <name type="scientific">Pomacea canaliculata</name>
    <name type="common">Golden apple snail</name>
    <dbReference type="NCBI Taxonomy" id="400727"/>
    <lineage>
        <taxon>Eukaryota</taxon>
        <taxon>Metazoa</taxon>
        <taxon>Spiralia</taxon>
        <taxon>Lophotrochozoa</taxon>
        <taxon>Mollusca</taxon>
        <taxon>Gastropoda</taxon>
        <taxon>Caenogastropoda</taxon>
        <taxon>Architaenioglossa</taxon>
        <taxon>Ampullarioidea</taxon>
        <taxon>Ampullariidae</taxon>
        <taxon>Pomacea</taxon>
    </lineage>
</organism>
<dbReference type="OrthoDB" id="9983138at2759"/>
<dbReference type="InterPro" id="IPR029428">
    <property type="entry name" value="MCRIP"/>
</dbReference>
<dbReference type="OMA" id="SPHMDDF"/>
<dbReference type="AlphaFoldDB" id="A0A2T7PY66"/>
<accession>A0A2T7PY66</accession>
<comment type="caution">
    <text evidence="7">The sequence shown here is derived from an EMBL/GenBank/DDBJ whole genome shotgun (WGS) entry which is preliminary data.</text>
</comment>
<keyword evidence="4" id="KW-0963">Cytoplasm</keyword>
<gene>
    <name evidence="7" type="ORF">C0Q70_00980</name>
</gene>
<evidence type="ECO:0000256" key="4">
    <source>
        <dbReference type="ARBA" id="ARBA00022490"/>
    </source>
</evidence>
<comment type="subcellular location">
    <subcellularLocation>
        <location evidence="2">Cytoplasm</location>
        <location evidence="2">Stress granule</location>
    </subcellularLocation>
    <subcellularLocation>
        <location evidence="1">Nucleus</location>
    </subcellularLocation>
</comment>
<evidence type="ECO:0000256" key="1">
    <source>
        <dbReference type="ARBA" id="ARBA00004123"/>
    </source>
</evidence>
<feature type="region of interest" description="Disordered" evidence="6">
    <location>
        <begin position="25"/>
        <end position="71"/>
    </location>
</feature>